<organism evidence="2">
    <name type="scientific">Magallana gigas</name>
    <name type="common">Pacific oyster</name>
    <name type="synonym">Crassostrea gigas</name>
    <dbReference type="NCBI Taxonomy" id="29159"/>
    <lineage>
        <taxon>Eukaryota</taxon>
        <taxon>Metazoa</taxon>
        <taxon>Spiralia</taxon>
        <taxon>Lophotrochozoa</taxon>
        <taxon>Mollusca</taxon>
        <taxon>Bivalvia</taxon>
        <taxon>Autobranchia</taxon>
        <taxon>Pteriomorphia</taxon>
        <taxon>Ostreida</taxon>
        <taxon>Ostreoidea</taxon>
        <taxon>Ostreidae</taxon>
        <taxon>Magallana</taxon>
    </lineage>
</organism>
<name>K1Q647_MAGGI</name>
<dbReference type="InterPro" id="IPR049012">
    <property type="entry name" value="Mutator_transp_dom"/>
</dbReference>
<dbReference type="InParanoid" id="K1Q647"/>
<evidence type="ECO:0000313" key="2">
    <source>
        <dbReference type="EMBL" id="EKC32067.1"/>
    </source>
</evidence>
<accession>K1Q647</accession>
<reference evidence="2" key="1">
    <citation type="journal article" date="2012" name="Nature">
        <title>The oyster genome reveals stress adaptation and complexity of shell formation.</title>
        <authorList>
            <person name="Zhang G."/>
            <person name="Fang X."/>
            <person name="Guo X."/>
            <person name="Li L."/>
            <person name="Luo R."/>
            <person name="Xu F."/>
            <person name="Yang P."/>
            <person name="Zhang L."/>
            <person name="Wang X."/>
            <person name="Qi H."/>
            <person name="Xiong Z."/>
            <person name="Que H."/>
            <person name="Xie Y."/>
            <person name="Holland P.W."/>
            <person name="Paps J."/>
            <person name="Zhu Y."/>
            <person name="Wu F."/>
            <person name="Chen Y."/>
            <person name="Wang J."/>
            <person name="Peng C."/>
            <person name="Meng J."/>
            <person name="Yang L."/>
            <person name="Liu J."/>
            <person name="Wen B."/>
            <person name="Zhang N."/>
            <person name="Huang Z."/>
            <person name="Zhu Q."/>
            <person name="Feng Y."/>
            <person name="Mount A."/>
            <person name="Hedgecock D."/>
            <person name="Xu Z."/>
            <person name="Liu Y."/>
            <person name="Domazet-Loso T."/>
            <person name="Du Y."/>
            <person name="Sun X."/>
            <person name="Zhang S."/>
            <person name="Liu B."/>
            <person name="Cheng P."/>
            <person name="Jiang X."/>
            <person name="Li J."/>
            <person name="Fan D."/>
            <person name="Wang W."/>
            <person name="Fu W."/>
            <person name="Wang T."/>
            <person name="Wang B."/>
            <person name="Zhang J."/>
            <person name="Peng Z."/>
            <person name="Li Y."/>
            <person name="Li N."/>
            <person name="Wang J."/>
            <person name="Chen M."/>
            <person name="He Y."/>
            <person name="Tan F."/>
            <person name="Song X."/>
            <person name="Zheng Q."/>
            <person name="Huang R."/>
            <person name="Yang H."/>
            <person name="Du X."/>
            <person name="Chen L."/>
            <person name="Yang M."/>
            <person name="Gaffney P.M."/>
            <person name="Wang S."/>
            <person name="Luo L."/>
            <person name="She Z."/>
            <person name="Ming Y."/>
            <person name="Huang W."/>
            <person name="Zhang S."/>
            <person name="Huang B."/>
            <person name="Zhang Y."/>
            <person name="Qu T."/>
            <person name="Ni P."/>
            <person name="Miao G."/>
            <person name="Wang J."/>
            <person name="Wang Q."/>
            <person name="Steinberg C.E."/>
            <person name="Wang H."/>
            <person name="Li N."/>
            <person name="Qian L."/>
            <person name="Zhang G."/>
            <person name="Li Y."/>
            <person name="Yang H."/>
            <person name="Liu X."/>
            <person name="Wang J."/>
            <person name="Yin Y."/>
            <person name="Wang J."/>
        </authorList>
    </citation>
    <scope>NUCLEOTIDE SEQUENCE [LARGE SCALE GENOMIC DNA]</scope>
    <source>
        <strain evidence="2">05x7-T-G4-1.051#20</strain>
    </source>
</reference>
<dbReference type="HOGENOM" id="CLU_2051898_0_0_1"/>
<feature type="domain" description="Mutator-like transposase" evidence="1">
    <location>
        <begin position="4"/>
        <end position="116"/>
    </location>
</feature>
<dbReference type="AlphaFoldDB" id="K1Q647"/>
<dbReference type="Pfam" id="PF20700">
    <property type="entry name" value="Mutator"/>
    <property type="match status" value="1"/>
</dbReference>
<evidence type="ECO:0000259" key="1">
    <source>
        <dbReference type="Pfam" id="PF20700"/>
    </source>
</evidence>
<protein>
    <recommendedName>
        <fullName evidence="1">Mutator-like transposase domain-containing protein</fullName>
    </recommendedName>
</protein>
<dbReference type="EMBL" id="JH818505">
    <property type="protein sequence ID" value="EKC32067.1"/>
    <property type="molecule type" value="Genomic_DNA"/>
</dbReference>
<proteinExistence type="predicted"/>
<gene>
    <name evidence="2" type="ORF">CGI_10013433</name>
</gene>
<sequence length="120" mass="13403">MGYKIGEKLAKNDLLVKYVTTDGDATSCAGLATALQNTLSPLWKTSQLADRIHRGQSLFRQGVKAKFSPEMFPAHTKTQKSDLQNMFANDIKERCHGIFQALFKKHNGDLNKISNAYLES</sequence>